<protein>
    <submittedName>
        <fullName evidence="1">Uncharacterized protein</fullName>
    </submittedName>
</protein>
<comment type="caution">
    <text evidence="1">The sequence shown here is derived from an EMBL/GenBank/DDBJ whole genome shotgun (WGS) entry which is preliminary data.</text>
</comment>
<accession>L9XQM2</accession>
<evidence type="ECO:0000313" key="2">
    <source>
        <dbReference type="Proteomes" id="UP000011531"/>
    </source>
</evidence>
<dbReference type="STRING" id="1227498.C492_06921"/>
<dbReference type="Proteomes" id="UP000011531">
    <property type="component" value="Unassembled WGS sequence"/>
</dbReference>
<keyword evidence="2" id="KW-1185">Reference proteome</keyword>
<evidence type="ECO:0000313" key="1">
    <source>
        <dbReference type="EMBL" id="ELY63832.1"/>
    </source>
</evidence>
<dbReference type="AlphaFoldDB" id="L9XQM2"/>
<dbReference type="EMBL" id="AOIA01000035">
    <property type="protein sequence ID" value="ELY63832.1"/>
    <property type="molecule type" value="Genomic_DNA"/>
</dbReference>
<name>L9XQM2_9EURY</name>
<organism evidence="1 2">
    <name type="scientific">Natronococcus jeotgali DSM 18795</name>
    <dbReference type="NCBI Taxonomy" id="1227498"/>
    <lineage>
        <taxon>Archaea</taxon>
        <taxon>Methanobacteriati</taxon>
        <taxon>Methanobacteriota</taxon>
        <taxon>Stenosarchaea group</taxon>
        <taxon>Halobacteria</taxon>
        <taxon>Halobacteriales</taxon>
        <taxon>Natrialbaceae</taxon>
        <taxon>Natronococcus</taxon>
    </lineage>
</organism>
<proteinExistence type="predicted"/>
<reference evidence="1 2" key="1">
    <citation type="journal article" date="2014" name="PLoS Genet.">
        <title>Phylogenetically driven sequencing of extremely halophilic archaea reveals strategies for static and dynamic osmo-response.</title>
        <authorList>
            <person name="Becker E.A."/>
            <person name="Seitzer P.M."/>
            <person name="Tritt A."/>
            <person name="Larsen D."/>
            <person name="Krusor M."/>
            <person name="Yao A.I."/>
            <person name="Wu D."/>
            <person name="Madern D."/>
            <person name="Eisen J.A."/>
            <person name="Darling A.E."/>
            <person name="Facciotti M.T."/>
        </authorList>
    </citation>
    <scope>NUCLEOTIDE SEQUENCE [LARGE SCALE GENOMIC DNA]</scope>
    <source>
        <strain evidence="1 2">DSM 18795</strain>
    </source>
</reference>
<gene>
    <name evidence="1" type="ORF">C492_06921</name>
</gene>
<sequence>MAFSTIPSKFSRLIEWSDPEFVLFAISRSEKAVSLDLLGLREEYICSSLGSLFAALSEFSKRGG</sequence>